<evidence type="ECO:0000256" key="3">
    <source>
        <dbReference type="ARBA" id="ARBA00022840"/>
    </source>
</evidence>
<dbReference type="GO" id="GO:0016787">
    <property type="term" value="F:hydrolase activity"/>
    <property type="evidence" value="ECO:0007669"/>
    <property type="project" value="UniProtKB-KW"/>
</dbReference>
<dbReference type="RefSeq" id="XP_004829883.1">
    <property type="nucleotide sequence ID" value="XM_004829826.1"/>
</dbReference>
<dbReference type="SUPFAM" id="SSF52540">
    <property type="entry name" value="P-loop containing nucleoside triphosphate hydrolases"/>
    <property type="match status" value="1"/>
</dbReference>
<dbReference type="PROSITE" id="PS51194">
    <property type="entry name" value="HELICASE_CTER"/>
    <property type="match status" value="1"/>
</dbReference>
<organism evidence="8 9">
    <name type="scientific">Theileria equi strain WA</name>
    <dbReference type="NCBI Taxonomy" id="1537102"/>
    <lineage>
        <taxon>Eukaryota</taxon>
        <taxon>Sar</taxon>
        <taxon>Alveolata</taxon>
        <taxon>Apicomplexa</taxon>
        <taxon>Aconoidasida</taxon>
        <taxon>Piroplasmida</taxon>
        <taxon>Theileriidae</taxon>
        <taxon>Theileria</taxon>
    </lineage>
</organism>
<evidence type="ECO:0000259" key="7">
    <source>
        <dbReference type="PROSITE" id="PS51194"/>
    </source>
</evidence>
<dbReference type="InterPro" id="IPR014001">
    <property type="entry name" value="Helicase_ATP-bd"/>
</dbReference>
<evidence type="ECO:0000256" key="1">
    <source>
        <dbReference type="ARBA" id="ARBA00022741"/>
    </source>
</evidence>
<dbReference type="InterPro" id="IPR027417">
    <property type="entry name" value="P-loop_NTPase"/>
</dbReference>
<dbReference type="GeneID" id="15803386"/>
<evidence type="ECO:0000256" key="4">
    <source>
        <dbReference type="ARBA" id="ARBA00022884"/>
    </source>
</evidence>
<proteinExistence type="inferred from homology"/>
<dbReference type="GO" id="GO:0003724">
    <property type="term" value="F:RNA helicase activity"/>
    <property type="evidence" value="ECO:0007669"/>
    <property type="project" value="UniProtKB-EC"/>
</dbReference>
<comment type="similarity">
    <text evidence="5">Belongs to the DEAD box helicase family.</text>
</comment>
<dbReference type="Pfam" id="PF00271">
    <property type="entry name" value="Helicase_C"/>
    <property type="match status" value="1"/>
</dbReference>
<dbReference type="Gene3D" id="3.40.50.300">
    <property type="entry name" value="P-loop containing nucleotide triphosphate hydrolases"/>
    <property type="match status" value="3"/>
</dbReference>
<sequence>MDLDGPNENPLWVQRVNNYSDAESGKSSDDCFKEWDIHGHIRGVVKEQGITRLFPVQEKIIPLLLNNKYRDRYSPLSCDFIITAPTGNGISLIVIAPTRELVKQIYEICTWFTTDDPKTYNMYGGEVLRVICCYGNKSFTEDHKILMNKPPHIAIFTPGRFVEHFSYFDVSESKINVSTVKWIVMDEVDLLLSQTFHNWTGVVSNIFNEEKAVNYSLQSTLPQKILVSATIPIKSSEIDLLKLNRPLLFKADDAIYKIPKNLKQHYILSSKRSRPILIIKLLYKIYTEEYSGINNTLVFCSKRTTTHRIARMLQIYFNDKDINFRVLEFSASFSQKLRNEIIEKYRNENNICLICSDIASRGVDLSKTSVVVNYDFPKKLATYIHRIGRTARGTFGGESYVFVSKQDENKFGLFTTKLNMKDTIEQVEDNTLVDEELDAKIRGSYQNLAEMVEKCIGLENDGNIPFNTSIDDHMNLILN</sequence>
<feature type="domain" description="Helicase ATP-binding" evidence="6">
    <location>
        <begin position="61"/>
        <end position="249"/>
    </location>
</feature>
<dbReference type="KEGG" id="beq:BEWA_030700"/>
<comment type="catalytic activity">
    <reaction evidence="5">
        <text>ATP + H2O = ADP + phosphate + H(+)</text>
        <dbReference type="Rhea" id="RHEA:13065"/>
        <dbReference type="ChEBI" id="CHEBI:15377"/>
        <dbReference type="ChEBI" id="CHEBI:15378"/>
        <dbReference type="ChEBI" id="CHEBI:30616"/>
        <dbReference type="ChEBI" id="CHEBI:43474"/>
        <dbReference type="ChEBI" id="CHEBI:456216"/>
        <dbReference type="EC" id="3.6.4.13"/>
    </reaction>
</comment>
<comment type="domain">
    <text evidence="5">The Q motif is unique to and characteristic of the DEAD box family of RNA helicases and controls ATP binding and hydrolysis.</text>
</comment>
<keyword evidence="2 5" id="KW-0378">Hydrolase</keyword>
<protein>
    <recommendedName>
        <fullName evidence="5">ATP-dependent RNA helicase</fullName>
        <ecNumber evidence="5">3.6.4.13</ecNumber>
    </recommendedName>
</protein>
<dbReference type="VEuPathDB" id="PiroplasmaDB:BEWA_030700"/>
<keyword evidence="9" id="KW-1185">Reference proteome</keyword>
<dbReference type="SMART" id="SM00487">
    <property type="entry name" value="DEXDc"/>
    <property type="match status" value="1"/>
</dbReference>
<keyword evidence="4 5" id="KW-0694">RNA-binding</keyword>
<dbReference type="EMBL" id="CP001669">
    <property type="protein sequence ID" value="AFZ80217.1"/>
    <property type="molecule type" value="Genomic_DNA"/>
</dbReference>
<dbReference type="PANTHER" id="PTHR24031">
    <property type="entry name" value="RNA HELICASE"/>
    <property type="match status" value="1"/>
</dbReference>
<dbReference type="EC" id="3.6.4.13" evidence="5"/>
<dbReference type="OrthoDB" id="3370at2759"/>
<evidence type="ECO:0000313" key="9">
    <source>
        <dbReference type="Proteomes" id="UP000031512"/>
    </source>
</evidence>
<dbReference type="Proteomes" id="UP000031512">
    <property type="component" value="Chromosome 1"/>
</dbReference>
<dbReference type="Pfam" id="PF00270">
    <property type="entry name" value="DEAD"/>
    <property type="match status" value="1"/>
</dbReference>
<evidence type="ECO:0000256" key="5">
    <source>
        <dbReference type="RuleBase" id="RU365068"/>
    </source>
</evidence>
<keyword evidence="3 5" id="KW-0067">ATP-binding</keyword>
<evidence type="ECO:0000259" key="6">
    <source>
        <dbReference type="PROSITE" id="PS51192"/>
    </source>
</evidence>
<evidence type="ECO:0000313" key="8">
    <source>
        <dbReference type="EMBL" id="AFZ80217.1"/>
    </source>
</evidence>
<dbReference type="CDD" id="cd18787">
    <property type="entry name" value="SF2_C_DEAD"/>
    <property type="match status" value="1"/>
</dbReference>
<keyword evidence="1 5" id="KW-0547">Nucleotide-binding</keyword>
<feature type="domain" description="Helicase C-terminal" evidence="7">
    <location>
        <begin position="277"/>
        <end position="445"/>
    </location>
</feature>
<dbReference type="eggNOG" id="KOG0350">
    <property type="taxonomic scope" value="Eukaryota"/>
</dbReference>
<dbReference type="STRING" id="1537102.L0AXA9"/>
<dbReference type="AlphaFoldDB" id="L0AXA9"/>
<gene>
    <name evidence="8" type="ORF">BEWA_030700</name>
</gene>
<dbReference type="InterPro" id="IPR011545">
    <property type="entry name" value="DEAD/DEAH_box_helicase_dom"/>
</dbReference>
<dbReference type="InterPro" id="IPR001650">
    <property type="entry name" value="Helicase_C-like"/>
</dbReference>
<comment type="function">
    <text evidence="5">RNA helicase.</text>
</comment>
<dbReference type="PROSITE" id="PS51192">
    <property type="entry name" value="HELICASE_ATP_BIND_1"/>
    <property type="match status" value="1"/>
</dbReference>
<dbReference type="GO" id="GO:0005524">
    <property type="term" value="F:ATP binding"/>
    <property type="evidence" value="ECO:0007669"/>
    <property type="project" value="UniProtKB-UniRule"/>
</dbReference>
<reference evidence="8 9" key="1">
    <citation type="journal article" date="2012" name="BMC Genomics">
        <title>Comparative genomic analysis and phylogenetic position of Theileria equi.</title>
        <authorList>
            <person name="Kappmeyer L.S."/>
            <person name="Thiagarajan M."/>
            <person name="Herndon D.R."/>
            <person name="Ramsay J.D."/>
            <person name="Caler E."/>
            <person name="Djikeng A."/>
            <person name="Gillespie J.J."/>
            <person name="Lau A.O."/>
            <person name="Roalson E.H."/>
            <person name="Silva J.C."/>
            <person name="Silva M.G."/>
            <person name="Suarez C.E."/>
            <person name="Ueti M.W."/>
            <person name="Nene V.M."/>
            <person name="Mealey R.H."/>
            <person name="Knowles D.P."/>
            <person name="Brayton K.A."/>
        </authorList>
    </citation>
    <scope>NUCLEOTIDE SEQUENCE [LARGE SCALE GENOMIC DNA]</scope>
    <source>
        <strain evidence="8 9">WA</strain>
    </source>
</reference>
<keyword evidence="5 8" id="KW-0347">Helicase</keyword>
<dbReference type="SMART" id="SM00490">
    <property type="entry name" value="HELICc"/>
    <property type="match status" value="1"/>
</dbReference>
<accession>L0AXA9</accession>
<name>L0AXA9_THEEQ</name>
<dbReference type="GO" id="GO:0003723">
    <property type="term" value="F:RNA binding"/>
    <property type="evidence" value="ECO:0007669"/>
    <property type="project" value="UniProtKB-UniRule"/>
</dbReference>
<evidence type="ECO:0000256" key="2">
    <source>
        <dbReference type="ARBA" id="ARBA00022801"/>
    </source>
</evidence>